<dbReference type="InterPro" id="IPR029063">
    <property type="entry name" value="SAM-dependent_MTases_sf"/>
</dbReference>
<protein>
    <recommendedName>
        <fullName evidence="2">Protein-L-isoaspartate O-methyltransferase</fullName>
    </recommendedName>
    <alternativeName>
        <fullName evidence="3">Protein L-isoaspartyl methyltransferase</fullName>
    </alternativeName>
</protein>
<dbReference type="EMBL" id="JACIEK010000008">
    <property type="protein sequence ID" value="MBB3999132.1"/>
    <property type="molecule type" value="Genomic_DNA"/>
</dbReference>
<evidence type="ECO:0000256" key="1">
    <source>
        <dbReference type="ARBA" id="ARBA00005369"/>
    </source>
</evidence>
<evidence type="ECO:0000313" key="5">
    <source>
        <dbReference type="Proteomes" id="UP000542776"/>
    </source>
</evidence>
<evidence type="ECO:0000313" key="4">
    <source>
        <dbReference type="EMBL" id="MBB3999132.1"/>
    </source>
</evidence>
<keyword evidence="4" id="KW-0808">Transferase</keyword>
<organism evidence="4 5">
    <name type="scientific">Aureimonas pseudogalii</name>
    <dbReference type="NCBI Taxonomy" id="1744844"/>
    <lineage>
        <taxon>Bacteria</taxon>
        <taxon>Pseudomonadati</taxon>
        <taxon>Pseudomonadota</taxon>
        <taxon>Alphaproteobacteria</taxon>
        <taxon>Hyphomicrobiales</taxon>
        <taxon>Aurantimonadaceae</taxon>
        <taxon>Aureimonas</taxon>
    </lineage>
</organism>
<dbReference type="PROSITE" id="PS01279">
    <property type="entry name" value="PCMT"/>
    <property type="match status" value="1"/>
</dbReference>
<comment type="caution">
    <text evidence="4">The sequence shown here is derived from an EMBL/GenBank/DDBJ whole genome shotgun (WGS) entry which is preliminary data.</text>
</comment>
<dbReference type="AlphaFoldDB" id="A0A7W6MKQ0"/>
<sequence length="216" mass="23550">MTTSTADREQLASFLMTLRSDDGIGARVMTVVEAVPRRLFVGPDIADIFADQSLPLECGQTMPSARAAVRLAGALRVQPESRILEIGTGSGYVTALLARLGLHVTTLDRYKTLLTRAAERLKACGITNVTYIQEDGRDGYAGQAPFDRIVVHASFEALPRAFVEQMASQGILVTAIGAPGERQRIVRHQKLGSRFEEELLFDARLQPLERGVATLL</sequence>
<dbReference type="InterPro" id="IPR000682">
    <property type="entry name" value="PCMT"/>
</dbReference>
<dbReference type="GO" id="GO:0032259">
    <property type="term" value="P:methylation"/>
    <property type="evidence" value="ECO:0007669"/>
    <property type="project" value="UniProtKB-KW"/>
</dbReference>
<dbReference type="CDD" id="cd02440">
    <property type="entry name" value="AdoMet_MTases"/>
    <property type="match status" value="1"/>
</dbReference>
<dbReference type="RefSeq" id="WP_183200689.1">
    <property type="nucleotide sequence ID" value="NZ_JACIEK010000008.1"/>
</dbReference>
<evidence type="ECO:0000256" key="2">
    <source>
        <dbReference type="ARBA" id="ARBA00013346"/>
    </source>
</evidence>
<dbReference type="SUPFAM" id="SSF53335">
    <property type="entry name" value="S-adenosyl-L-methionine-dependent methyltransferases"/>
    <property type="match status" value="1"/>
</dbReference>
<dbReference type="Pfam" id="PF01135">
    <property type="entry name" value="PCMT"/>
    <property type="match status" value="1"/>
</dbReference>
<proteinExistence type="inferred from homology"/>
<dbReference type="PANTHER" id="PTHR11579:SF18">
    <property type="entry name" value="PROTEIN-L-ISOASPARTATE O-METHYLTRANSFERASE"/>
    <property type="match status" value="1"/>
</dbReference>
<keyword evidence="5" id="KW-1185">Reference proteome</keyword>
<gene>
    <name evidence="4" type="ORF">GGR04_002991</name>
</gene>
<dbReference type="GO" id="GO:0005737">
    <property type="term" value="C:cytoplasm"/>
    <property type="evidence" value="ECO:0007669"/>
    <property type="project" value="TreeGrafter"/>
</dbReference>
<keyword evidence="4" id="KW-0489">Methyltransferase</keyword>
<dbReference type="GO" id="GO:0004719">
    <property type="term" value="F:protein-L-isoaspartate (D-aspartate) O-methyltransferase activity"/>
    <property type="evidence" value="ECO:0007669"/>
    <property type="project" value="InterPro"/>
</dbReference>
<reference evidence="4 5" key="1">
    <citation type="submission" date="2020-08" db="EMBL/GenBank/DDBJ databases">
        <title>Genomic Encyclopedia of Type Strains, Phase IV (KMG-IV): sequencing the most valuable type-strain genomes for metagenomic binning, comparative biology and taxonomic classification.</title>
        <authorList>
            <person name="Goeker M."/>
        </authorList>
    </citation>
    <scope>NUCLEOTIDE SEQUENCE [LARGE SCALE GENOMIC DNA]</scope>
    <source>
        <strain evidence="4 5">DSM 102238</strain>
    </source>
</reference>
<accession>A0A7W6MKQ0</accession>
<comment type="similarity">
    <text evidence="1">Belongs to the methyltransferase superfamily. L-isoaspartyl/D-aspartyl protein methyltransferase family.</text>
</comment>
<name>A0A7W6MKQ0_9HYPH</name>
<dbReference type="Gene3D" id="3.40.50.150">
    <property type="entry name" value="Vaccinia Virus protein VP39"/>
    <property type="match status" value="1"/>
</dbReference>
<evidence type="ECO:0000256" key="3">
    <source>
        <dbReference type="ARBA" id="ARBA00030757"/>
    </source>
</evidence>
<dbReference type="Proteomes" id="UP000542776">
    <property type="component" value="Unassembled WGS sequence"/>
</dbReference>
<dbReference type="PANTHER" id="PTHR11579">
    <property type="entry name" value="PROTEIN-L-ISOASPARTATE O-METHYLTRANSFERASE"/>
    <property type="match status" value="1"/>
</dbReference>